<dbReference type="PROSITE" id="PS50893">
    <property type="entry name" value="ABC_TRANSPORTER_2"/>
    <property type="match status" value="1"/>
</dbReference>
<dbReference type="PROSITE" id="PS00211">
    <property type="entry name" value="ABC_TRANSPORTER_1"/>
    <property type="match status" value="1"/>
</dbReference>
<dbReference type="Proteomes" id="UP000494363">
    <property type="component" value="Unassembled WGS sequence"/>
</dbReference>
<dbReference type="AlphaFoldDB" id="A0A6J5D9P5"/>
<evidence type="ECO:0000259" key="7">
    <source>
        <dbReference type="PROSITE" id="PS50893"/>
    </source>
</evidence>
<gene>
    <name evidence="8" type="primary">btuD_6</name>
    <name evidence="8" type="ORF">LMG29542_01395</name>
</gene>
<dbReference type="InterPro" id="IPR003593">
    <property type="entry name" value="AAA+_ATPase"/>
</dbReference>
<comment type="similarity">
    <text evidence="1">Belongs to the ABC transporter superfamily.</text>
</comment>
<dbReference type="InterPro" id="IPR027417">
    <property type="entry name" value="P-loop_NTPase"/>
</dbReference>
<evidence type="ECO:0000256" key="2">
    <source>
        <dbReference type="ARBA" id="ARBA00022448"/>
    </source>
</evidence>
<evidence type="ECO:0000313" key="9">
    <source>
        <dbReference type="Proteomes" id="UP000494363"/>
    </source>
</evidence>
<dbReference type="GO" id="GO:0016887">
    <property type="term" value="F:ATP hydrolysis activity"/>
    <property type="evidence" value="ECO:0007669"/>
    <property type="project" value="InterPro"/>
</dbReference>
<dbReference type="Gene3D" id="3.40.50.300">
    <property type="entry name" value="P-loop containing nucleotide triphosphate hydrolases"/>
    <property type="match status" value="1"/>
</dbReference>
<accession>A0A6J5D9P5</accession>
<dbReference type="SUPFAM" id="SSF52540">
    <property type="entry name" value="P-loop containing nucleoside triphosphate hydrolases"/>
    <property type="match status" value="1"/>
</dbReference>
<evidence type="ECO:0000256" key="1">
    <source>
        <dbReference type="ARBA" id="ARBA00005417"/>
    </source>
</evidence>
<keyword evidence="2" id="KW-0813">Transport</keyword>
<evidence type="ECO:0000256" key="5">
    <source>
        <dbReference type="ARBA" id="ARBA00022741"/>
    </source>
</evidence>
<keyword evidence="5" id="KW-0547">Nucleotide-binding</keyword>
<keyword evidence="3" id="KW-1003">Cell membrane</keyword>
<dbReference type="GO" id="GO:0005524">
    <property type="term" value="F:ATP binding"/>
    <property type="evidence" value="ECO:0007669"/>
    <property type="project" value="UniProtKB-KW"/>
</dbReference>
<evidence type="ECO:0000256" key="4">
    <source>
        <dbReference type="ARBA" id="ARBA00022519"/>
    </source>
</evidence>
<sequence>MSAAQPAVAAHPLLEAVIETKRFGEHTVLEETLLRIAHGEIVSLVGPSGSGKSTLLRIVAGLDRDFAGTVALDGVVQQGPSAQLGVIFQEPRLLPWLTVADNVCFPARARDGSGKRAERLLEEVGLARIGGRWPKQLSGGMAQRVALARGLFSQPRLLLLDEPFSAVDAITRMRLQDLLLSITRAHGMAALVVTHDLDEALLLSDRVLLMAPPDGSHAARIVRETTVDTPQPRLRDAIVDGRLRSQLLADLAALAPTSCYAYPSEI</sequence>
<keyword evidence="9" id="KW-1185">Reference proteome</keyword>
<keyword evidence="4" id="KW-0472">Membrane</keyword>
<evidence type="ECO:0000313" key="8">
    <source>
        <dbReference type="EMBL" id="CAB3751030.1"/>
    </source>
</evidence>
<dbReference type="RefSeq" id="WP_175225728.1">
    <property type="nucleotide sequence ID" value="NZ_CADIKH010000005.1"/>
</dbReference>
<feature type="domain" description="ABC transporter" evidence="7">
    <location>
        <begin position="14"/>
        <end position="237"/>
    </location>
</feature>
<evidence type="ECO:0000256" key="6">
    <source>
        <dbReference type="ARBA" id="ARBA00022840"/>
    </source>
</evidence>
<dbReference type="Pfam" id="PF00005">
    <property type="entry name" value="ABC_tran"/>
    <property type="match status" value="1"/>
</dbReference>
<dbReference type="InterPro" id="IPR050166">
    <property type="entry name" value="ABC_transporter_ATP-bind"/>
</dbReference>
<reference evidence="8 9" key="1">
    <citation type="submission" date="2020-04" db="EMBL/GenBank/DDBJ databases">
        <authorList>
            <person name="De Canck E."/>
        </authorList>
    </citation>
    <scope>NUCLEOTIDE SEQUENCE [LARGE SCALE GENOMIC DNA]</scope>
    <source>
        <strain evidence="8 9">LMG 29542</strain>
    </source>
</reference>
<organism evidence="8 9">
    <name type="scientific">Paraburkholderia humisilvae</name>
    <dbReference type="NCBI Taxonomy" id="627669"/>
    <lineage>
        <taxon>Bacteria</taxon>
        <taxon>Pseudomonadati</taxon>
        <taxon>Pseudomonadota</taxon>
        <taxon>Betaproteobacteria</taxon>
        <taxon>Burkholderiales</taxon>
        <taxon>Burkholderiaceae</taxon>
        <taxon>Paraburkholderia</taxon>
    </lineage>
</organism>
<name>A0A6J5D9P5_9BURK</name>
<proteinExistence type="inferred from homology"/>
<dbReference type="CDD" id="cd03293">
    <property type="entry name" value="ABC_NrtD_SsuB_transporters"/>
    <property type="match status" value="1"/>
</dbReference>
<dbReference type="SMART" id="SM00382">
    <property type="entry name" value="AAA"/>
    <property type="match status" value="1"/>
</dbReference>
<dbReference type="PANTHER" id="PTHR42788">
    <property type="entry name" value="TAURINE IMPORT ATP-BINDING PROTEIN-RELATED"/>
    <property type="match status" value="1"/>
</dbReference>
<protein>
    <submittedName>
        <fullName evidence="8">Vitamin B12 import ATP-binding protein BtuD</fullName>
    </submittedName>
</protein>
<keyword evidence="4" id="KW-0997">Cell inner membrane</keyword>
<dbReference type="PANTHER" id="PTHR42788:SF19">
    <property type="entry name" value="ALIPHATIC SULFONATES IMPORT ATP-BINDING PROTEIN SSUB 2"/>
    <property type="match status" value="1"/>
</dbReference>
<dbReference type="EMBL" id="CADIKH010000005">
    <property type="protein sequence ID" value="CAB3751030.1"/>
    <property type="molecule type" value="Genomic_DNA"/>
</dbReference>
<dbReference type="InterPro" id="IPR003439">
    <property type="entry name" value="ABC_transporter-like_ATP-bd"/>
</dbReference>
<evidence type="ECO:0000256" key="3">
    <source>
        <dbReference type="ARBA" id="ARBA00022475"/>
    </source>
</evidence>
<dbReference type="InterPro" id="IPR017871">
    <property type="entry name" value="ABC_transporter-like_CS"/>
</dbReference>
<keyword evidence="6 8" id="KW-0067">ATP-binding</keyword>